<evidence type="ECO:0000313" key="3">
    <source>
        <dbReference type="Proteomes" id="UP000437131"/>
    </source>
</evidence>
<evidence type="ECO:0000313" key="2">
    <source>
        <dbReference type="EMBL" id="MTF38351.1"/>
    </source>
</evidence>
<dbReference type="InterPro" id="IPR007484">
    <property type="entry name" value="Peptidase_M28"/>
</dbReference>
<dbReference type="InterPro" id="IPR045175">
    <property type="entry name" value="M28_fam"/>
</dbReference>
<dbReference type="Proteomes" id="UP000437131">
    <property type="component" value="Unassembled WGS sequence"/>
</dbReference>
<dbReference type="PANTHER" id="PTHR12147">
    <property type="entry name" value="METALLOPEPTIDASE M28 FAMILY MEMBER"/>
    <property type="match status" value="1"/>
</dbReference>
<organism evidence="2 3">
    <name type="scientific">Cyanobacterium aponinum 0216</name>
    <dbReference type="NCBI Taxonomy" id="2676140"/>
    <lineage>
        <taxon>Bacteria</taxon>
        <taxon>Bacillati</taxon>
        <taxon>Cyanobacteriota</taxon>
        <taxon>Cyanophyceae</taxon>
        <taxon>Oscillatoriophycideae</taxon>
        <taxon>Chroococcales</taxon>
        <taxon>Geminocystaceae</taxon>
        <taxon>Cyanobacterium</taxon>
    </lineage>
</organism>
<sequence>MSYNPSQSRLEKELEAICIPRHPVWNNWGYQKVQEYIETKLNACGKVEKHIFPSMEMEGCNLILKLEGNNPQLAPILIGAHYDGVPDTAAADDNGTAVVALLQLAEMFAQQSLNRSLWLVAFDQEEWGMRGSSALARHLKEQKQPLKLMISLEMLGFTCEVQNYPQPEMYQLFGSKGDYLALVANQEIYLLVQEMNEIFSRHLPTRFLCVPDRGASFPEITLSDHSPFWECGYDGLLLTDTAFLRNPNYHKYSDTIDSLDLDFFTKVVKGLILVTKHLTET</sequence>
<dbReference type="GO" id="GO:0006508">
    <property type="term" value="P:proteolysis"/>
    <property type="evidence" value="ECO:0007669"/>
    <property type="project" value="InterPro"/>
</dbReference>
<dbReference type="EMBL" id="WMIA01000004">
    <property type="protein sequence ID" value="MTF38351.1"/>
    <property type="molecule type" value="Genomic_DNA"/>
</dbReference>
<reference evidence="2 3" key="1">
    <citation type="submission" date="2019-11" db="EMBL/GenBank/DDBJ databases">
        <title>Isolation of a new High Light Tolerant Cyanobacteria.</title>
        <authorList>
            <person name="Dobson Z."/>
            <person name="Vaughn N."/>
            <person name="Vaughn M."/>
            <person name="Fromme P."/>
            <person name="Mazor Y."/>
        </authorList>
    </citation>
    <scope>NUCLEOTIDE SEQUENCE [LARGE SCALE GENOMIC DNA]</scope>
    <source>
        <strain evidence="2 3">0216</strain>
    </source>
</reference>
<dbReference type="PANTHER" id="PTHR12147:SF26">
    <property type="entry name" value="PEPTIDASE M28 DOMAIN-CONTAINING PROTEIN"/>
    <property type="match status" value="1"/>
</dbReference>
<dbReference type="Pfam" id="PF04389">
    <property type="entry name" value="Peptidase_M28"/>
    <property type="match status" value="1"/>
</dbReference>
<proteinExistence type="predicted"/>
<dbReference type="Gene3D" id="3.40.630.10">
    <property type="entry name" value="Zn peptidases"/>
    <property type="match status" value="1"/>
</dbReference>
<dbReference type="GO" id="GO:0008235">
    <property type="term" value="F:metalloexopeptidase activity"/>
    <property type="evidence" value="ECO:0007669"/>
    <property type="project" value="InterPro"/>
</dbReference>
<gene>
    <name evidence="2" type="ORF">GGC33_05370</name>
</gene>
<name>A0A844GTH7_9CHRO</name>
<evidence type="ECO:0000259" key="1">
    <source>
        <dbReference type="Pfam" id="PF04389"/>
    </source>
</evidence>
<comment type="caution">
    <text evidence="2">The sequence shown here is derived from an EMBL/GenBank/DDBJ whole genome shotgun (WGS) entry which is preliminary data.</text>
</comment>
<dbReference type="SUPFAM" id="SSF53187">
    <property type="entry name" value="Zn-dependent exopeptidases"/>
    <property type="match status" value="1"/>
</dbReference>
<protein>
    <submittedName>
        <fullName evidence="2">M28 family peptidase</fullName>
    </submittedName>
</protein>
<dbReference type="AlphaFoldDB" id="A0A844GTH7"/>
<accession>A0A844GTH7</accession>
<feature type="domain" description="Peptidase M28" evidence="1">
    <location>
        <begin position="61"/>
        <end position="269"/>
    </location>
</feature>